<sequence>MIEGSGDLMRVSVFGAENDIGRQVVEELLCRGYTVRVFVTDPTTVPVAWGPRVQLSTGRLTDPVAVGAAVAWGEAVVNAHDPRLTRPGAYLVEGTGVVVAAMARHGVRRYIGLGSPAVGLCPSERPTARVRVHRAYLRVVHPRVHHRMQQMMTMVTGTGLDWTLVRFLRHTGGRGPGLKYVGYFGHDDLGCCAAAGDIAAFAVTQLLDTRHVADAPAVSN</sequence>
<evidence type="ECO:0000313" key="3">
    <source>
        <dbReference type="Proteomes" id="UP001595797"/>
    </source>
</evidence>
<gene>
    <name evidence="2" type="ORF">ACFPCS_15870</name>
</gene>
<accession>A0ABV9TQE2</accession>
<dbReference type="InterPro" id="IPR016040">
    <property type="entry name" value="NAD(P)-bd_dom"/>
</dbReference>
<dbReference type="InterPro" id="IPR036291">
    <property type="entry name" value="NAD(P)-bd_dom_sf"/>
</dbReference>
<proteinExistence type="predicted"/>
<dbReference type="SUPFAM" id="SSF51735">
    <property type="entry name" value="NAD(P)-binding Rossmann-fold domains"/>
    <property type="match status" value="1"/>
</dbReference>
<dbReference type="Pfam" id="PF13460">
    <property type="entry name" value="NAD_binding_10"/>
    <property type="match status" value="1"/>
</dbReference>
<evidence type="ECO:0000313" key="2">
    <source>
        <dbReference type="EMBL" id="MFC4905047.1"/>
    </source>
</evidence>
<dbReference type="Gene3D" id="3.40.50.720">
    <property type="entry name" value="NAD(P)-binding Rossmann-like Domain"/>
    <property type="match status" value="1"/>
</dbReference>
<dbReference type="InterPro" id="IPR051606">
    <property type="entry name" value="Polyketide_Oxido-like"/>
</dbReference>
<evidence type="ECO:0000259" key="1">
    <source>
        <dbReference type="Pfam" id="PF13460"/>
    </source>
</evidence>
<protein>
    <submittedName>
        <fullName evidence="2">NAD(P)-dependent oxidoreductase</fullName>
    </submittedName>
</protein>
<keyword evidence="3" id="KW-1185">Reference proteome</keyword>
<dbReference type="PANTHER" id="PTHR43355">
    <property type="entry name" value="FLAVIN REDUCTASE (NADPH)"/>
    <property type="match status" value="1"/>
</dbReference>
<dbReference type="PANTHER" id="PTHR43355:SF2">
    <property type="entry name" value="FLAVIN REDUCTASE (NADPH)"/>
    <property type="match status" value="1"/>
</dbReference>
<dbReference type="Proteomes" id="UP001595797">
    <property type="component" value="Unassembled WGS sequence"/>
</dbReference>
<reference evidence="3" key="1">
    <citation type="journal article" date="2019" name="Int. J. Syst. Evol. Microbiol.">
        <title>The Global Catalogue of Microorganisms (GCM) 10K type strain sequencing project: providing services to taxonomists for standard genome sequencing and annotation.</title>
        <authorList>
            <consortium name="The Broad Institute Genomics Platform"/>
            <consortium name="The Broad Institute Genome Sequencing Center for Infectious Disease"/>
            <person name="Wu L."/>
            <person name="Ma J."/>
        </authorList>
    </citation>
    <scope>NUCLEOTIDE SEQUENCE [LARGE SCALE GENOMIC DNA]</scope>
    <source>
        <strain evidence="3">CGMCC 4.6946</strain>
    </source>
</reference>
<feature type="domain" description="NAD(P)-binding" evidence="1">
    <location>
        <begin position="15"/>
        <end position="208"/>
    </location>
</feature>
<dbReference type="EMBL" id="JBHSIW010000024">
    <property type="protein sequence ID" value="MFC4905047.1"/>
    <property type="molecule type" value="Genomic_DNA"/>
</dbReference>
<organism evidence="2 3">
    <name type="scientific">Kocuria oceani</name>
    <dbReference type="NCBI Taxonomy" id="988827"/>
    <lineage>
        <taxon>Bacteria</taxon>
        <taxon>Bacillati</taxon>
        <taxon>Actinomycetota</taxon>
        <taxon>Actinomycetes</taxon>
        <taxon>Micrococcales</taxon>
        <taxon>Micrococcaceae</taxon>
        <taxon>Kocuria</taxon>
    </lineage>
</organism>
<comment type="caution">
    <text evidence="2">The sequence shown here is derived from an EMBL/GenBank/DDBJ whole genome shotgun (WGS) entry which is preliminary data.</text>
</comment>
<name>A0ABV9TQE2_9MICC</name>
<dbReference type="RefSeq" id="WP_277551342.1">
    <property type="nucleotide sequence ID" value="NZ_JARAMH010000008.1"/>
</dbReference>